<accession>A0ACC1NW06</accession>
<evidence type="ECO:0000313" key="1">
    <source>
        <dbReference type="EMBL" id="KAJ2983059.1"/>
    </source>
</evidence>
<comment type="caution">
    <text evidence="1">The sequence shown here is derived from an EMBL/GenBank/DDBJ whole genome shotgun (WGS) entry which is preliminary data.</text>
</comment>
<dbReference type="Proteomes" id="UP001143856">
    <property type="component" value="Unassembled WGS sequence"/>
</dbReference>
<sequence length="593" mass="63741">MVRLYHRVKARIATMPFGLSIGSLAVLVTAVAVAYRYEGTTRDTGPCRAIPGDSSWPTGDTWAALNATLGGKLIASMPIAAPCHTTLFGQANAVFNPDECATLRDHWFFPETHLASSSSPMAYAFSNNSCNPFLAPAAPCTIGSLAVYTINATGTADFQHAVRFAKRHNVRLVIRNTGHDYLGKSTGAHSLTVWARHMKAMSVINYHDKTYTGLALKVGAGVEVIEAYRYASSQGLVVVGGNCPTVALAGGFTQGGGHGPLASRYGLSADQVLEWELVTGIGEVVTVSATRNSDLFWALRGGGGGTFGIVSSLTVKAFPDTRTSVASVTLLNNGTNTDSVYSAVASFIRDTLPSLVDAGAFVVWIAAPFGFMIAPAIAPGLSSAELDDLMRPMTLGLEKLGLEFQYSSAQYPTFLSSYEALQETATWNVSDYNVGSRLIPRELATQRTENLVEALRYIASQTLMSGVSYNLARGNISAETVAVNPYIRSSLFSVTVGTPIDYTDWPLTKIAQDKLTHDLLPSLEKLTPGGAVYLNEADFQQPDFQQAIYGDNYGKLRDIKKKYDPHDVFYARTAVGSDEWAENSNGRLCKVRG</sequence>
<proteinExistence type="predicted"/>
<organism evidence="1 2">
    <name type="scientific">Xylaria curta</name>
    <dbReference type="NCBI Taxonomy" id="42375"/>
    <lineage>
        <taxon>Eukaryota</taxon>
        <taxon>Fungi</taxon>
        <taxon>Dikarya</taxon>
        <taxon>Ascomycota</taxon>
        <taxon>Pezizomycotina</taxon>
        <taxon>Sordariomycetes</taxon>
        <taxon>Xylariomycetidae</taxon>
        <taxon>Xylariales</taxon>
        <taxon>Xylariaceae</taxon>
        <taxon>Xylaria</taxon>
    </lineage>
</organism>
<name>A0ACC1NW06_9PEZI</name>
<gene>
    <name evidence="1" type="ORF">NUW58_g6316</name>
</gene>
<dbReference type="EMBL" id="JAPDGR010001401">
    <property type="protein sequence ID" value="KAJ2983059.1"/>
    <property type="molecule type" value="Genomic_DNA"/>
</dbReference>
<protein>
    <submittedName>
        <fullName evidence="1">Uncharacterized protein</fullName>
    </submittedName>
</protein>
<keyword evidence="2" id="KW-1185">Reference proteome</keyword>
<evidence type="ECO:0000313" key="2">
    <source>
        <dbReference type="Proteomes" id="UP001143856"/>
    </source>
</evidence>
<reference evidence="1" key="1">
    <citation type="submission" date="2022-10" db="EMBL/GenBank/DDBJ databases">
        <title>Genome Sequence of Xylaria curta.</title>
        <authorList>
            <person name="Buettner E."/>
        </authorList>
    </citation>
    <scope>NUCLEOTIDE SEQUENCE</scope>
    <source>
        <strain evidence="1">Babe10</strain>
    </source>
</reference>